<dbReference type="Pfam" id="PF03631">
    <property type="entry name" value="Virul_fac_BrkB"/>
    <property type="match status" value="1"/>
</dbReference>
<evidence type="ECO:0000256" key="1">
    <source>
        <dbReference type="ARBA" id="ARBA00004651"/>
    </source>
</evidence>
<evidence type="ECO:0000256" key="6">
    <source>
        <dbReference type="SAM" id="Phobius"/>
    </source>
</evidence>
<keyword evidence="3 6" id="KW-0812">Transmembrane</keyword>
<dbReference type="Proteomes" id="UP000784286">
    <property type="component" value="Unassembled WGS sequence"/>
</dbReference>
<evidence type="ECO:0000313" key="7">
    <source>
        <dbReference type="EMBL" id="MBU3857316.1"/>
    </source>
</evidence>
<feature type="transmembrane region" description="Helical" evidence="6">
    <location>
        <begin position="261"/>
        <end position="286"/>
    </location>
</feature>
<dbReference type="AlphaFoldDB" id="A0A948TQ41"/>
<feature type="transmembrane region" description="Helical" evidence="6">
    <location>
        <begin position="199"/>
        <end position="219"/>
    </location>
</feature>
<sequence>MKIAQIWRFLTYDIWRITESEVTKSTYALYNIIKTVYICITRFANDRLINKASALTYSTLLAIVPILAVLFAIARGFGFDNVMEEQIKSNFGGSPEAAEAILSFTQSYLAQTKSGVFLGFGLVLLFWTVINLVMEIEITFNRIWEVKRQRSVYRQITDFFSMILLAPILIVVSAGLSIFTTTTLKEMEDFALLAPIFQFLIRLIPYIFTWFMFTGLYVFMPNTKVRFKHALVAGIIAGTAFQAFQYLYINSQLWVSKYNAIYGSFAALPLFLLWLHISWTICLFGAELTYAGQNIKSFNFEQDTRNISLRYRDFIVILIMSLITKRFEKNEPPYTAIQLSEENQIPLRLTRKILYLLQETGIIHEVANDKKSEETAYQPSIDINQLSVGMVLNRLYTKGSENFKIDKDKVFSSEWKILTESRNEYYSKTCKVLLKDL</sequence>
<feature type="transmembrane region" description="Helical" evidence="6">
    <location>
        <begin position="231"/>
        <end position="249"/>
    </location>
</feature>
<dbReference type="PANTHER" id="PTHR30213">
    <property type="entry name" value="INNER MEMBRANE PROTEIN YHJD"/>
    <property type="match status" value="1"/>
</dbReference>
<proteinExistence type="predicted"/>
<reference evidence="7" key="2">
    <citation type="submission" date="2021-04" db="EMBL/GenBank/DDBJ databases">
        <authorList>
            <person name="Gilroy R."/>
        </authorList>
    </citation>
    <scope>NUCLEOTIDE SEQUENCE</scope>
    <source>
        <strain evidence="7">8470</strain>
    </source>
</reference>
<organism evidence="7 8">
    <name type="scientific">Candidatus Phocaeicola excrementipullorum</name>
    <dbReference type="NCBI Taxonomy" id="2838731"/>
    <lineage>
        <taxon>Bacteria</taxon>
        <taxon>Pseudomonadati</taxon>
        <taxon>Bacteroidota</taxon>
        <taxon>Bacteroidia</taxon>
        <taxon>Bacteroidales</taxon>
        <taxon>Bacteroidaceae</taxon>
        <taxon>Phocaeicola</taxon>
    </lineage>
</organism>
<keyword evidence="2" id="KW-1003">Cell membrane</keyword>
<feature type="transmembrane region" description="Helical" evidence="6">
    <location>
        <begin position="54"/>
        <end position="74"/>
    </location>
</feature>
<dbReference type="NCBIfam" id="TIGR00765">
    <property type="entry name" value="yihY_not_rbn"/>
    <property type="match status" value="1"/>
</dbReference>
<gene>
    <name evidence="7" type="ORF">H9928_12425</name>
</gene>
<dbReference type="GO" id="GO:0005886">
    <property type="term" value="C:plasma membrane"/>
    <property type="evidence" value="ECO:0007669"/>
    <property type="project" value="UniProtKB-SubCell"/>
</dbReference>
<keyword evidence="5 6" id="KW-0472">Membrane</keyword>
<dbReference type="InterPro" id="IPR017039">
    <property type="entry name" value="Virul_fac_BrkB"/>
</dbReference>
<evidence type="ECO:0000256" key="2">
    <source>
        <dbReference type="ARBA" id="ARBA00022475"/>
    </source>
</evidence>
<evidence type="ECO:0000256" key="4">
    <source>
        <dbReference type="ARBA" id="ARBA00022989"/>
    </source>
</evidence>
<reference evidence="7" key="1">
    <citation type="journal article" date="2021" name="PeerJ">
        <title>Extensive microbial diversity within the chicken gut microbiome revealed by metagenomics and culture.</title>
        <authorList>
            <person name="Gilroy R."/>
            <person name="Ravi A."/>
            <person name="Getino M."/>
            <person name="Pursley I."/>
            <person name="Horton D.L."/>
            <person name="Alikhan N.F."/>
            <person name="Baker D."/>
            <person name="Gharbi K."/>
            <person name="Hall N."/>
            <person name="Watson M."/>
            <person name="Adriaenssens E.M."/>
            <person name="Foster-Nyarko E."/>
            <person name="Jarju S."/>
            <person name="Secka A."/>
            <person name="Antonio M."/>
            <person name="Oren A."/>
            <person name="Chaudhuri R.R."/>
            <person name="La Ragione R."/>
            <person name="Hildebrand F."/>
            <person name="Pallen M.J."/>
        </authorList>
    </citation>
    <scope>NUCLEOTIDE SEQUENCE</scope>
    <source>
        <strain evidence="7">8470</strain>
    </source>
</reference>
<feature type="transmembrane region" description="Helical" evidence="6">
    <location>
        <begin position="159"/>
        <end position="179"/>
    </location>
</feature>
<evidence type="ECO:0000256" key="5">
    <source>
        <dbReference type="ARBA" id="ARBA00023136"/>
    </source>
</evidence>
<name>A0A948TQ41_9BACT</name>
<keyword evidence="4 6" id="KW-1133">Transmembrane helix</keyword>
<feature type="transmembrane region" description="Helical" evidence="6">
    <location>
        <begin position="116"/>
        <end position="138"/>
    </location>
</feature>
<dbReference type="EMBL" id="JAHLFJ010000113">
    <property type="protein sequence ID" value="MBU3857316.1"/>
    <property type="molecule type" value="Genomic_DNA"/>
</dbReference>
<protein>
    <submittedName>
        <fullName evidence="7">YihY/virulence factor BrkB family protein</fullName>
    </submittedName>
</protein>
<evidence type="ECO:0000256" key="3">
    <source>
        <dbReference type="ARBA" id="ARBA00022692"/>
    </source>
</evidence>
<comment type="subcellular location">
    <subcellularLocation>
        <location evidence="1">Cell membrane</location>
        <topology evidence="1">Multi-pass membrane protein</topology>
    </subcellularLocation>
</comment>
<accession>A0A948TQ41</accession>
<dbReference type="PANTHER" id="PTHR30213:SF0">
    <property type="entry name" value="UPF0761 MEMBRANE PROTEIN YIHY"/>
    <property type="match status" value="1"/>
</dbReference>
<evidence type="ECO:0000313" key="8">
    <source>
        <dbReference type="Proteomes" id="UP000784286"/>
    </source>
</evidence>
<comment type="caution">
    <text evidence="7">The sequence shown here is derived from an EMBL/GenBank/DDBJ whole genome shotgun (WGS) entry which is preliminary data.</text>
</comment>